<evidence type="ECO:0000256" key="17">
    <source>
        <dbReference type="ARBA" id="ARBA00043932"/>
    </source>
</evidence>
<feature type="region of interest" description="DHBP synthase" evidence="19">
    <location>
        <begin position="1"/>
        <end position="244"/>
    </location>
</feature>
<keyword evidence="10 19" id="KW-0378">Hydrolase</keyword>
<evidence type="ECO:0000256" key="19">
    <source>
        <dbReference type="HAMAP-Rule" id="MF_01283"/>
    </source>
</evidence>
<dbReference type="EC" id="4.1.99.12" evidence="19"/>
<dbReference type="EC" id="3.5.4.25" evidence="19"/>
<feature type="binding site" evidence="19">
    <location>
        <position position="402"/>
    </location>
    <ligand>
        <name>GTP</name>
        <dbReference type="ChEBI" id="CHEBI:37565"/>
    </ligand>
</feature>
<feature type="binding site" evidence="19">
    <location>
        <position position="313"/>
    </location>
    <ligand>
        <name>Zn(2+)</name>
        <dbReference type="ChEBI" id="CHEBI:29105"/>
        <note>catalytic</note>
    </ligand>
</feature>
<comment type="cofactor">
    <cofactor evidence="19">
        <name>Mg(2+)</name>
        <dbReference type="ChEBI" id="CHEBI:18420"/>
    </cofactor>
    <cofactor evidence="19">
        <name>Mn(2+)</name>
        <dbReference type="ChEBI" id="CHEBI:29035"/>
    </cofactor>
    <text evidence="19">Binds 2 divalent metal cations per subunit. Magnesium or manganese.</text>
</comment>
<sequence length="589" mass="65395">MSTPKPTPQSHATPPNGEDARLNVVPELGNTTDSAHSSTQSFEFDSIDAALADLKAGRVIVVVDDENRENEGDLICAAQFATPDTINFMAVEARGLICLAMTGDRLDELDLPLMVSNITDTNQTAFTVSIDAGPHLGVSTGISAEDRARTIQVALNPATKPLDLRRPGHIFPIRAKEGGVLKRAGHTEAGVDLARLAGLYPAGVICEIQNPDGSMARLPQLFEYARNHQLKIISIADLISYRLQHDRLVIRESIAELPTQFGHFQIYAYRHTLDGSEHVAIVKGDPAHFQDEPVMVRMHSECLTGDALGSLRCDCRMQLQAALKMIESADQGVVVYLRQEGRGIGLINKLKAYSLQDMGLDTVEANERLGFPADLRDYGMGAQMLMDLGVKKIRLITNNPRKIAGVKGYGLEVVDRVPLLIEANDYNSYYLATKAKKLGHMLLQTYLVTVALHWQDDPQLVTKRYERLEKLRHLVRSYDLLLQEEARPLGLALFDEPSLTVHLGFDQPKVASCDWYKQSNHPYLQAIFQILDKLAAFPYIQKLEFLISSGSDPLANLQVQLDRQTFSLDVLPSSISDRLEKQQIYSFSK</sequence>
<dbReference type="GO" id="GO:0008270">
    <property type="term" value="F:zinc ion binding"/>
    <property type="evidence" value="ECO:0007669"/>
    <property type="project" value="UniProtKB-UniRule"/>
</dbReference>
<evidence type="ECO:0000256" key="1">
    <source>
        <dbReference type="ARBA" id="ARBA00000141"/>
    </source>
</evidence>
<dbReference type="UniPathway" id="UPA00275">
    <property type="reaction ID" value="UER00399"/>
</dbReference>
<gene>
    <name evidence="22" type="primary">ribA</name>
    <name evidence="19" type="synonym">ribBA</name>
    <name evidence="22" type="ORF">I8748_16830</name>
</gene>
<dbReference type="PANTHER" id="PTHR21327:SF18">
    <property type="entry name" value="3,4-DIHYDROXY-2-BUTANONE 4-PHOSPHATE SYNTHASE"/>
    <property type="match status" value="1"/>
</dbReference>
<feature type="binding site" evidence="19">
    <location>
        <position position="207"/>
    </location>
    <ligand>
        <name>D-ribulose 5-phosphate</name>
        <dbReference type="ChEBI" id="CHEBI:58121"/>
    </ligand>
</feature>
<comment type="pathway">
    <text evidence="5 19">Cofactor biosynthesis; riboflavin biosynthesis; 2-hydroxy-3-oxobutyl phosphate from D-ribulose 5-phosphate: step 1/1.</text>
</comment>
<dbReference type="NCBIfam" id="NF006803">
    <property type="entry name" value="PRK09311.1"/>
    <property type="match status" value="1"/>
</dbReference>
<comment type="cofactor">
    <cofactor evidence="19">
        <name>Zn(2+)</name>
        <dbReference type="ChEBI" id="CHEBI:29105"/>
    </cofactor>
    <text evidence="19">Binds 1 zinc ion per subunit.</text>
</comment>
<name>A0A8J7HTH2_9NOST</name>
<feature type="domain" description="GTP cyclohydrolase II" evidence="21">
    <location>
        <begin position="254"/>
        <end position="418"/>
    </location>
</feature>
<feature type="binding site" evidence="19">
    <location>
        <position position="318"/>
    </location>
    <ligand>
        <name>GTP</name>
        <dbReference type="ChEBI" id="CHEBI:37565"/>
    </ligand>
</feature>
<dbReference type="GO" id="GO:0009231">
    <property type="term" value="P:riboflavin biosynthetic process"/>
    <property type="evidence" value="ECO:0007669"/>
    <property type="project" value="UniProtKB-UniRule"/>
</dbReference>
<evidence type="ECO:0000256" key="5">
    <source>
        <dbReference type="ARBA" id="ARBA00004904"/>
    </source>
</evidence>
<dbReference type="Gene3D" id="3.90.870.10">
    <property type="entry name" value="DHBP synthase"/>
    <property type="match status" value="1"/>
</dbReference>
<dbReference type="HAMAP" id="MF_00180">
    <property type="entry name" value="RibB"/>
    <property type="match status" value="1"/>
</dbReference>
<evidence type="ECO:0000256" key="15">
    <source>
        <dbReference type="ARBA" id="ARBA00023239"/>
    </source>
</evidence>
<keyword evidence="8 19" id="KW-0479">Metal-binding</keyword>
<comment type="catalytic activity">
    <reaction evidence="18 19">
        <text>GTP + 4 H2O = 2,5-diamino-6-hydroxy-4-(5-phosphoribosylamino)-pyrimidine + formate + 2 phosphate + 3 H(+)</text>
        <dbReference type="Rhea" id="RHEA:23704"/>
        <dbReference type="ChEBI" id="CHEBI:15377"/>
        <dbReference type="ChEBI" id="CHEBI:15378"/>
        <dbReference type="ChEBI" id="CHEBI:15740"/>
        <dbReference type="ChEBI" id="CHEBI:37565"/>
        <dbReference type="ChEBI" id="CHEBI:43474"/>
        <dbReference type="ChEBI" id="CHEBI:58614"/>
        <dbReference type="EC" id="3.5.4.25"/>
    </reaction>
</comment>
<keyword evidence="23" id="KW-1185">Reference proteome</keyword>
<dbReference type="GO" id="GO:0030145">
    <property type="term" value="F:manganese ion binding"/>
    <property type="evidence" value="ECO:0007669"/>
    <property type="project" value="UniProtKB-UniRule"/>
</dbReference>
<evidence type="ECO:0000313" key="23">
    <source>
        <dbReference type="Proteomes" id="UP000632766"/>
    </source>
</evidence>
<feature type="compositionally biased region" description="Polar residues" evidence="20">
    <location>
        <begin position="1"/>
        <end position="13"/>
    </location>
</feature>
<dbReference type="GO" id="GO:0008686">
    <property type="term" value="F:3,4-dihydroxy-2-butanone-4-phosphate synthase activity"/>
    <property type="evidence" value="ECO:0007669"/>
    <property type="project" value="UniProtKB-UniRule"/>
</dbReference>
<keyword evidence="7 19" id="KW-0686">Riboflavin biosynthesis</keyword>
<keyword evidence="11 19" id="KW-0862">Zinc</keyword>
<proteinExistence type="inferred from homology"/>
<dbReference type="HAMAP" id="MF_00179">
    <property type="entry name" value="RibA"/>
    <property type="match status" value="1"/>
</dbReference>
<keyword evidence="14 19" id="KW-0464">Manganese</keyword>
<keyword evidence="15 19" id="KW-0456">Lyase</keyword>
<dbReference type="InterPro" id="IPR017945">
    <property type="entry name" value="DHBP_synth_RibB-like_a/b_dom"/>
</dbReference>
<dbReference type="PANTHER" id="PTHR21327">
    <property type="entry name" value="GTP CYCLOHYDROLASE II-RELATED"/>
    <property type="match status" value="1"/>
</dbReference>
<dbReference type="InterPro" id="IPR000422">
    <property type="entry name" value="DHBP_synthase_RibB"/>
</dbReference>
<evidence type="ECO:0000256" key="13">
    <source>
        <dbReference type="ARBA" id="ARBA00023134"/>
    </source>
</evidence>
<feature type="binding site" evidence="19">
    <location>
        <begin position="297"/>
        <end position="301"/>
    </location>
    <ligand>
        <name>GTP</name>
        <dbReference type="ChEBI" id="CHEBI:37565"/>
    </ligand>
</feature>
<evidence type="ECO:0000256" key="20">
    <source>
        <dbReference type="SAM" id="MobiDB-lite"/>
    </source>
</evidence>
<evidence type="ECO:0000256" key="16">
    <source>
        <dbReference type="ARBA" id="ARBA00023268"/>
    </source>
</evidence>
<dbReference type="SUPFAM" id="SSF55821">
    <property type="entry name" value="YrdC/RibB"/>
    <property type="match status" value="1"/>
</dbReference>
<dbReference type="AlphaFoldDB" id="A0A8J7HTH2"/>
<feature type="binding site" evidence="19">
    <location>
        <position position="302"/>
    </location>
    <ligand>
        <name>Zn(2+)</name>
        <dbReference type="ChEBI" id="CHEBI:29105"/>
        <note>catalytic</note>
    </ligand>
</feature>
<dbReference type="EMBL" id="JAECZC010000029">
    <property type="protein sequence ID" value="MBH8563835.1"/>
    <property type="molecule type" value="Genomic_DNA"/>
</dbReference>
<evidence type="ECO:0000256" key="10">
    <source>
        <dbReference type="ARBA" id="ARBA00022801"/>
    </source>
</evidence>
<dbReference type="FunFam" id="3.40.50.10990:FF:000001">
    <property type="entry name" value="Riboflavin biosynthesis protein RibBA"/>
    <property type="match status" value="1"/>
</dbReference>
<protein>
    <recommendedName>
        <fullName evidence="19">Riboflavin biosynthesis protein RibBA</fullName>
    </recommendedName>
    <domain>
        <recommendedName>
            <fullName evidence="19">3,4-dihydroxy-2-butanone 4-phosphate synthase</fullName>
            <shortName evidence="19">DHBP synthase</shortName>
            <ecNumber evidence="19">4.1.99.12</ecNumber>
        </recommendedName>
    </domain>
    <domain>
        <recommendedName>
            <fullName evidence="19">GTP cyclohydrolase-2</fullName>
            <ecNumber evidence="19">3.5.4.25</ecNumber>
        </recommendedName>
        <alternativeName>
            <fullName evidence="19">GTP cyclohydrolase II</fullName>
        </alternativeName>
    </domain>
</protein>
<dbReference type="InterPro" id="IPR032677">
    <property type="entry name" value="GTP_cyclohydro_II"/>
</dbReference>
<evidence type="ECO:0000256" key="7">
    <source>
        <dbReference type="ARBA" id="ARBA00022619"/>
    </source>
</evidence>
<dbReference type="Pfam" id="PF00925">
    <property type="entry name" value="GTP_cyclohydro2"/>
    <property type="match status" value="1"/>
</dbReference>
<evidence type="ECO:0000259" key="21">
    <source>
        <dbReference type="Pfam" id="PF00925"/>
    </source>
</evidence>
<evidence type="ECO:0000256" key="2">
    <source>
        <dbReference type="ARBA" id="ARBA00001936"/>
    </source>
</evidence>
<feature type="binding site" evidence="19">
    <location>
        <position position="315"/>
    </location>
    <ligand>
        <name>Zn(2+)</name>
        <dbReference type="ChEBI" id="CHEBI:29105"/>
        <note>catalytic</note>
    </ligand>
</feature>
<evidence type="ECO:0000256" key="3">
    <source>
        <dbReference type="ARBA" id="ARBA00002284"/>
    </source>
</evidence>
<dbReference type="NCBIfam" id="TIGR00505">
    <property type="entry name" value="ribA"/>
    <property type="match status" value="1"/>
</dbReference>
<evidence type="ECO:0000256" key="9">
    <source>
        <dbReference type="ARBA" id="ARBA00022741"/>
    </source>
</evidence>
<feature type="active site" description="Proton acceptor; for GTP cyclohydrolase activity" evidence="19">
    <location>
        <position position="374"/>
    </location>
</feature>
<dbReference type="HAMAP" id="MF_01283">
    <property type="entry name" value="RibBA"/>
    <property type="match status" value="1"/>
</dbReference>
<feature type="region of interest" description="Disordered" evidence="20">
    <location>
        <begin position="1"/>
        <end position="20"/>
    </location>
</feature>
<feature type="binding site" evidence="19">
    <location>
        <begin position="183"/>
        <end position="187"/>
    </location>
    <ligand>
        <name>D-ribulose 5-phosphate</name>
        <dbReference type="ChEBI" id="CHEBI:58121"/>
    </ligand>
</feature>
<dbReference type="RefSeq" id="WP_198125694.1">
    <property type="nucleotide sequence ID" value="NZ_JAECZC010000029.1"/>
</dbReference>
<dbReference type="FunFam" id="3.90.870.10:FF:000001">
    <property type="entry name" value="Riboflavin biosynthesis protein RibBA"/>
    <property type="match status" value="1"/>
</dbReference>
<evidence type="ECO:0000256" key="14">
    <source>
        <dbReference type="ARBA" id="ARBA00023211"/>
    </source>
</evidence>
<reference evidence="22 23" key="1">
    <citation type="journal article" date="2021" name="Int. J. Syst. Evol. Microbiol.">
        <title>Amazonocrinis nigriterrae gen. nov., sp. nov., Atlanticothrix silvestris gen. nov., sp. nov. and Dendronalium phyllosphericum gen. nov., sp. nov., nostocacean cyanobacteria from Brazilian environments.</title>
        <authorList>
            <person name="Alvarenga D.O."/>
            <person name="Andreote A.P.D."/>
            <person name="Branco L.H.Z."/>
            <person name="Delbaje E."/>
            <person name="Cruz R.B."/>
            <person name="Varani A.M."/>
            <person name="Fiore M.F."/>
        </authorList>
    </citation>
    <scope>NUCLEOTIDE SEQUENCE [LARGE SCALE GENOMIC DNA]</scope>
    <source>
        <strain evidence="22 23">CENA67</strain>
    </source>
</reference>
<evidence type="ECO:0000256" key="8">
    <source>
        <dbReference type="ARBA" id="ARBA00022723"/>
    </source>
</evidence>
<dbReference type="Pfam" id="PF00926">
    <property type="entry name" value="DHBP_synthase"/>
    <property type="match status" value="1"/>
</dbReference>
<dbReference type="GO" id="GO:0005829">
    <property type="term" value="C:cytosol"/>
    <property type="evidence" value="ECO:0007669"/>
    <property type="project" value="TreeGrafter"/>
</dbReference>
<dbReference type="CDD" id="cd00641">
    <property type="entry name" value="GTP_cyclohydro2"/>
    <property type="match status" value="1"/>
</dbReference>
<feature type="binding site" evidence="19">
    <location>
        <position position="69"/>
    </location>
    <ligand>
        <name>Mg(2+)</name>
        <dbReference type="ChEBI" id="CHEBI:18420"/>
        <label>2</label>
    </ligand>
</feature>
<comment type="similarity">
    <text evidence="6 19">In the N-terminal section; belongs to the DHBP synthase family.</text>
</comment>
<dbReference type="NCBIfam" id="TIGR00506">
    <property type="entry name" value="ribB"/>
    <property type="match status" value="1"/>
</dbReference>
<comment type="catalytic activity">
    <reaction evidence="1 19">
        <text>D-ribulose 5-phosphate = (2S)-2-hydroxy-3-oxobutyl phosphate + formate + H(+)</text>
        <dbReference type="Rhea" id="RHEA:18457"/>
        <dbReference type="ChEBI" id="CHEBI:15378"/>
        <dbReference type="ChEBI" id="CHEBI:15740"/>
        <dbReference type="ChEBI" id="CHEBI:58121"/>
        <dbReference type="ChEBI" id="CHEBI:58830"/>
        <dbReference type="EC" id="4.1.99.12"/>
    </reaction>
</comment>
<feature type="binding site" evidence="19">
    <location>
        <begin position="340"/>
        <end position="342"/>
    </location>
    <ligand>
        <name>GTP</name>
        <dbReference type="ChEBI" id="CHEBI:37565"/>
    </ligand>
</feature>
<comment type="function">
    <text evidence="17 19">Catalyzes the conversion of GTP to 2,5-diamino-6-ribosylamino-4(3H)-pyrimidinone 5'-phosphate (DARP), formate and pyrophosphate.</text>
</comment>
<feature type="binding site" evidence="19">
    <location>
        <position position="397"/>
    </location>
    <ligand>
        <name>GTP</name>
        <dbReference type="ChEBI" id="CHEBI:37565"/>
    </ligand>
</feature>
<evidence type="ECO:0000256" key="4">
    <source>
        <dbReference type="ARBA" id="ARBA00004853"/>
    </source>
</evidence>
<feature type="binding site" evidence="19">
    <location>
        <position position="186"/>
    </location>
    <ligand>
        <name>Mg(2+)</name>
        <dbReference type="ChEBI" id="CHEBI:18420"/>
        <label>2</label>
    </ligand>
</feature>
<feature type="active site" description="Nucleophile; for GTP cyclohydrolase activity" evidence="19">
    <location>
        <position position="376"/>
    </location>
</feature>
<evidence type="ECO:0000256" key="11">
    <source>
        <dbReference type="ARBA" id="ARBA00022833"/>
    </source>
</evidence>
<organism evidence="22 23">
    <name type="scientific">Amazonocrinis nigriterrae CENA67</name>
    <dbReference type="NCBI Taxonomy" id="2794033"/>
    <lineage>
        <taxon>Bacteria</taxon>
        <taxon>Bacillati</taxon>
        <taxon>Cyanobacteriota</taxon>
        <taxon>Cyanophyceae</taxon>
        <taxon>Nostocales</taxon>
        <taxon>Nostocaceae</taxon>
        <taxon>Amazonocrinis</taxon>
        <taxon>Amazonocrinis nigriterrae</taxon>
    </lineage>
</organism>
<keyword evidence="13 19" id="KW-0342">GTP-binding</keyword>
<dbReference type="Gene3D" id="3.40.50.10990">
    <property type="entry name" value="GTP cyclohydrolase II"/>
    <property type="match status" value="1"/>
</dbReference>
<dbReference type="InterPro" id="IPR000926">
    <property type="entry name" value="RibA"/>
</dbReference>
<feature type="region of interest" description="GTP cyclohydrolase II" evidence="19">
    <location>
        <begin position="245"/>
        <end position="589"/>
    </location>
</feature>
<dbReference type="SUPFAM" id="SSF142695">
    <property type="entry name" value="RibA-like"/>
    <property type="match status" value="1"/>
</dbReference>
<dbReference type="InterPro" id="IPR036144">
    <property type="entry name" value="RibA-like_sf"/>
</dbReference>
<feature type="binding site" evidence="19">
    <location>
        <position position="73"/>
    </location>
    <ligand>
        <name>D-ribulose 5-phosphate</name>
        <dbReference type="ChEBI" id="CHEBI:58121"/>
    </ligand>
</feature>
<evidence type="ECO:0000256" key="12">
    <source>
        <dbReference type="ARBA" id="ARBA00022842"/>
    </source>
</evidence>
<comment type="function">
    <text evidence="3 19">Catalyzes the conversion of D-ribulose 5-phosphate to formate and 3,4-dihydroxy-2-butanone 4-phosphate.</text>
</comment>
<keyword evidence="12 19" id="KW-0460">Magnesium</keyword>
<feature type="binding site" evidence="19">
    <location>
        <begin position="68"/>
        <end position="69"/>
    </location>
    <ligand>
        <name>D-ribulose 5-phosphate</name>
        <dbReference type="ChEBI" id="CHEBI:58121"/>
    </ligand>
</feature>
<keyword evidence="16 19" id="KW-0511">Multifunctional enzyme</keyword>
<comment type="caution">
    <text evidence="22">The sequence shown here is derived from an EMBL/GenBank/DDBJ whole genome shotgun (WGS) entry which is preliminary data.</text>
</comment>
<comment type="pathway">
    <text evidence="4 19">Cofactor biosynthesis; riboflavin biosynthesis; 5-amino-6-(D-ribitylamino)uracil from GTP: step 1/4.</text>
</comment>
<dbReference type="NCBIfam" id="NF006806">
    <property type="entry name" value="PRK09319.1"/>
    <property type="match status" value="1"/>
</dbReference>
<comment type="cofactor">
    <cofactor evidence="2">
        <name>Mn(2+)</name>
        <dbReference type="ChEBI" id="CHEBI:29035"/>
    </cofactor>
</comment>
<dbReference type="GO" id="GO:0000287">
    <property type="term" value="F:magnesium ion binding"/>
    <property type="evidence" value="ECO:0007669"/>
    <property type="project" value="UniProtKB-UniRule"/>
</dbReference>
<keyword evidence="9 19" id="KW-0547">Nucleotide-binding</keyword>
<comment type="similarity">
    <text evidence="19">In the C-terminal section; belongs to the GTP cyclohydrolase II family.</text>
</comment>
<feature type="site" description="Essential for DHBP synthase activity" evidence="19">
    <location>
        <position position="169"/>
    </location>
</feature>
<dbReference type="InterPro" id="IPR016299">
    <property type="entry name" value="Riboflavin_synth_RibBA"/>
</dbReference>
<accession>A0A8J7HTH2</accession>
<evidence type="ECO:0000256" key="6">
    <source>
        <dbReference type="ARBA" id="ARBA00005520"/>
    </source>
</evidence>
<dbReference type="Proteomes" id="UP000632766">
    <property type="component" value="Unassembled WGS sequence"/>
</dbReference>
<feature type="binding site" evidence="19">
    <location>
        <position position="69"/>
    </location>
    <ligand>
        <name>Mg(2+)</name>
        <dbReference type="ChEBI" id="CHEBI:18420"/>
        <label>1</label>
    </ligand>
</feature>
<dbReference type="GO" id="GO:0003935">
    <property type="term" value="F:GTP cyclohydrolase II activity"/>
    <property type="evidence" value="ECO:0007669"/>
    <property type="project" value="UniProtKB-UniRule"/>
</dbReference>
<dbReference type="NCBIfam" id="NF001591">
    <property type="entry name" value="PRK00393.1"/>
    <property type="match status" value="1"/>
</dbReference>
<dbReference type="GO" id="GO:0005525">
    <property type="term" value="F:GTP binding"/>
    <property type="evidence" value="ECO:0007669"/>
    <property type="project" value="UniProtKB-KW"/>
</dbReference>
<evidence type="ECO:0000313" key="22">
    <source>
        <dbReference type="EMBL" id="MBH8563835.1"/>
    </source>
</evidence>
<feature type="binding site" evidence="19">
    <location>
        <position position="362"/>
    </location>
    <ligand>
        <name>GTP</name>
        <dbReference type="ChEBI" id="CHEBI:37565"/>
    </ligand>
</feature>
<feature type="site" description="Essential for DHBP synthase activity" evidence="19">
    <location>
        <position position="207"/>
    </location>
</feature>
<evidence type="ECO:0000256" key="18">
    <source>
        <dbReference type="ARBA" id="ARBA00049295"/>
    </source>
</evidence>